<sequence length="277" mass="30162">MPNNGGLHILIWESTRVLTDAPHTLVVTKTASDDVDGQSLLIDFFVYVPTDRSEAGKITKWFVDDSDPGVVYGDHGGGRGWETQTQDNNDVTSPTNDTLTSATGQGSVMSYSFLGTGISRHGILQSSIHGAPTLNLNVTIDDQSAQQFQPGLPSDLEYGNHTVSYTVKVVNTNEILGFDYFLVMAGVSSPSSSVPAPSGSSGSEDSVDTGQSLSVGAIYIRMIQYRLLNHFRTQFPRLHLFHLVPLAVIHLQSQDEKDEKDAGFWYQANSFASYNIL</sequence>
<name>A0A8H5D571_9AGAR</name>
<evidence type="ECO:0000313" key="1">
    <source>
        <dbReference type="EMBL" id="KAF5353811.1"/>
    </source>
</evidence>
<dbReference type="EMBL" id="JAACJM010000061">
    <property type="protein sequence ID" value="KAF5353811.1"/>
    <property type="molecule type" value="Genomic_DNA"/>
</dbReference>
<organism evidence="1 2">
    <name type="scientific">Tetrapyrgos nigripes</name>
    <dbReference type="NCBI Taxonomy" id="182062"/>
    <lineage>
        <taxon>Eukaryota</taxon>
        <taxon>Fungi</taxon>
        <taxon>Dikarya</taxon>
        <taxon>Basidiomycota</taxon>
        <taxon>Agaricomycotina</taxon>
        <taxon>Agaricomycetes</taxon>
        <taxon>Agaricomycetidae</taxon>
        <taxon>Agaricales</taxon>
        <taxon>Marasmiineae</taxon>
        <taxon>Marasmiaceae</taxon>
        <taxon>Tetrapyrgos</taxon>
    </lineage>
</organism>
<comment type="caution">
    <text evidence="1">The sequence shown here is derived from an EMBL/GenBank/DDBJ whole genome shotgun (WGS) entry which is preliminary data.</text>
</comment>
<accession>A0A8H5D571</accession>
<keyword evidence="2" id="KW-1185">Reference proteome</keyword>
<reference evidence="1 2" key="1">
    <citation type="journal article" date="2020" name="ISME J.">
        <title>Uncovering the hidden diversity of litter-decomposition mechanisms in mushroom-forming fungi.</title>
        <authorList>
            <person name="Floudas D."/>
            <person name="Bentzer J."/>
            <person name="Ahren D."/>
            <person name="Johansson T."/>
            <person name="Persson P."/>
            <person name="Tunlid A."/>
        </authorList>
    </citation>
    <scope>NUCLEOTIDE SEQUENCE [LARGE SCALE GENOMIC DNA]</scope>
    <source>
        <strain evidence="1 2">CBS 291.85</strain>
    </source>
</reference>
<proteinExistence type="predicted"/>
<protein>
    <submittedName>
        <fullName evidence="1">Uncharacterized protein</fullName>
    </submittedName>
</protein>
<dbReference type="AlphaFoldDB" id="A0A8H5D571"/>
<gene>
    <name evidence="1" type="ORF">D9758_010601</name>
</gene>
<dbReference type="Proteomes" id="UP000559256">
    <property type="component" value="Unassembled WGS sequence"/>
</dbReference>
<dbReference type="OrthoDB" id="3265734at2759"/>
<evidence type="ECO:0000313" key="2">
    <source>
        <dbReference type="Proteomes" id="UP000559256"/>
    </source>
</evidence>